<dbReference type="RefSeq" id="WP_172607562.1">
    <property type="nucleotide sequence ID" value="NZ_BGZL01000001.1"/>
</dbReference>
<sequence>MTAGWCSRTVRAAVFAAVCVLLAALGHVVMSGQSVPSSALVGGLAATGGLGWCLAGRERGLLPVVAVVVAVQTVLHTAFSLAQSGTAAAGHAAHAAASAARGHHHTGSGGLGQTLTGAMDGMAMSHGHGAYAESAGHMASLGTPSAGDLADVGRTLPLHHLNVLSGDSSSLGMFAAHLLAALLTGLWLAHGERAAFRILRAVAGRLTAPLRLLLALPAPPHRPRLRGRRQPSRISRLLVLVYAIVLRGPPVGTAAA</sequence>
<gene>
    <name evidence="2" type="ORF">SSP531S_04290</name>
</gene>
<dbReference type="EMBL" id="BGZL01000001">
    <property type="protein sequence ID" value="GBP99034.1"/>
    <property type="molecule type" value="Genomic_DNA"/>
</dbReference>
<proteinExistence type="predicted"/>
<comment type="caution">
    <text evidence="2">The sequence shown here is derived from an EMBL/GenBank/DDBJ whole genome shotgun (WGS) entry which is preliminary data.</text>
</comment>
<feature type="transmembrane region" description="Helical" evidence="1">
    <location>
        <begin position="171"/>
        <end position="190"/>
    </location>
</feature>
<dbReference type="AlphaFoldDB" id="A0A388SVL0"/>
<evidence type="ECO:0000313" key="2">
    <source>
        <dbReference type="EMBL" id="GBP99034.1"/>
    </source>
</evidence>
<feature type="transmembrane region" description="Helical" evidence="1">
    <location>
        <begin position="12"/>
        <end position="29"/>
    </location>
</feature>
<organism evidence="2 3">
    <name type="scientific">Streptomyces spongiicola</name>
    <dbReference type="NCBI Taxonomy" id="1690221"/>
    <lineage>
        <taxon>Bacteria</taxon>
        <taxon>Bacillati</taxon>
        <taxon>Actinomycetota</taxon>
        <taxon>Actinomycetes</taxon>
        <taxon>Kitasatosporales</taxon>
        <taxon>Streptomycetaceae</taxon>
        <taxon>Streptomyces</taxon>
    </lineage>
</organism>
<name>A0A388SVL0_9ACTN</name>
<evidence type="ECO:0000256" key="1">
    <source>
        <dbReference type="SAM" id="Phobius"/>
    </source>
</evidence>
<evidence type="ECO:0008006" key="4">
    <source>
        <dbReference type="Google" id="ProtNLM"/>
    </source>
</evidence>
<feature type="transmembrane region" description="Helical" evidence="1">
    <location>
        <begin position="61"/>
        <end position="82"/>
    </location>
</feature>
<keyword evidence="1" id="KW-0812">Transmembrane</keyword>
<dbReference type="Proteomes" id="UP000265354">
    <property type="component" value="Unassembled WGS sequence"/>
</dbReference>
<keyword evidence="1" id="KW-1133">Transmembrane helix</keyword>
<protein>
    <recommendedName>
        <fullName evidence="4">PE-PGRS family protein</fullName>
    </recommendedName>
</protein>
<evidence type="ECO:0000313" key="3">
    <source>
        <dbReference type="Proteomes" id="UP000265354"/>
    </source>
</evidence>
<accession>A0A388SVL0</accession>
<feature type="transmembrane region" description="Helical" evidence="1">
    <location>
        <begin position="35"/>
        <end position="54"/>
    </location>
</feature>
<reference evidence="2 3" key="1">
    <citation type="submission" date="2018-07" db="EMBL/GenBank/DDBJ databases">
        <title>Whole Genome Shotgun Sequence of Streptomyces spongiicola strain 531S.</title>
        <authorList>
            <person name="Dohra H."/>
            <person name="Kodani S."/>
        </authorList>
    </citation>
    <scope>NUCLEOTIDE SEQUENCE [LARGE SCALE GENOMIC DNA]</scope>
    <source>
        <strain evidence="2 3">531S</strain>
    </source>
</reference>
<keyword evidence="1" id="KW-0472">Membrane</keyword>